<evidence type="ECO:0008006" key="4">
    <source>
        <dbReference type="Google" id="ProtNLM"/>
    </source>
</evidence>
<dbReference type="PROSITE" id="PS51257">
    <property type="entry name" value="PROKAR_LIPOPROTEIN"/>
    <property type="match status" value="1"/>
</dbReference>
<feature type="chain" id="PRO_5009102829" description="Lipoprotein" evidence="1">
    <location>
        <begin position="21"/>
        <end position="177"/>
    </location>
</feature>
<dbReference type="EMBL" id="CP017248">
    <property type="protein sequence ID" value="AOR33077.1"/>
    <property type="molecule type" value="Genomic_DNA"/>
</dbReference>
<dbReference type="Proteomes" id="UP000094960">
    <property type="component" value="Chromosome"/>
</dbReference>
<feature type="signal peptide" evidence="1">
    <location>
        <begin position="1"/>
        <end position="20"/>
    </location>
</feature>
<accession>A0A1D7YBU2</accession>
<keyword evidence="1" id="KW-0732">Signal</keyword>
<evidence type="ECO:0000256" key="1">
    <source>
        <dbReference type="SAM" id="SignalP"/>
    </source>
</evidence>
<proteinExistence type="predicted"/>
<gene>
    <name evidence="2" type="ORF">BFF78_20215</name>
</gene>
<evidence type="ECO:0000313" key="2">
    <source>
        <dbReference type="EMBL" id="AOR33077.1"/>
    </source>
</evidence>
<keyword evidence="3" id="KW-1185">Reference proteome</keyword>
<reference evidence="3" key="1">
    <citation type="submission" date="2016-09" db="EMBL/GenBank/DDBJ databases">
        <title>Streptomyces puniciscabiei strain:TW1S1 Genome sequencing and assembly.</title>
        <authorList>
            <person name="Kim M.-K."/>
            <person name="Kim S.B."/>
        </authorList>
    </citation>
    <scope>NUCLEOTIDE SEQUENCE [LARGE SCALE GENOMIC DNA]</scope>
    <source>
        <strain evidence="3">TW1S1</strain>
    </source>
</reference>
<organism evidence="2 3">
    <name type="scientific">Streptomyces fodineus</name>
    <dbReference type="NCBI Taxonomy" id="1904616"/>
    <lineage>
        <taxon>Bacteria</taxon>
        <taxon>Bacillati</taxon>
        <taxon>Actinomycetota</taxon>
        <taxon>Actinomycetes</taxon>
        <taxon>Kitasatosporales</taxon>
        <taxon>Streptomycetaceae</taxon>
        <taxon>Streptomyces</taxon>
    </lineage>
</organism>
<dbReference type="AlphaFoldDB" id="A0A1D7YBU2"/>
<evidence type="ECO:0000313" key="3">
    <source>
        <dbReference type="Proteomes" id="UP000094960"/>
    </source>
</evidence>
<protein>
    <recommendedName>
        <fullName evidence="4">Lipoprotein</fullName>
    </recommendedName>
</protein>
<name>A0A1D7YBU2_9ACTN</name>
<sequence>MRMTRALAIGAGIVALTATAGCGGGDKKSGSGLPEAKDIASVASYVNKYTSCTGVTEGDKYDNVHVGENESWGTEEAKDPSWGIKERAVCKDASGAAITLLITPDMRKFQSAVKKNNEKVLVGQDFAVVPVGKDAAPALTKSDLRFLTCDPGFSVPSGYQKEAALVDGCVLTDYFPG</sequence>
<dbReference type="KEGG" id="spun:BFF78_20215"/>
<dbReference type="RefSeq" id="WP_069779658.1">
    <property type="nucleotide sequence ID" value="NZ_CP017248.1"/>
</dbReference>